<keyword evidence="1" id="KW-0732">Signal</keyword>
<dbReference type="STRING" id="1294273.roselon_02999"/>
<dbReference type="Pfam" id="PF06776">
    <property type="entry name" value="IalB"/>
    <property type="match status" value="1"/>
</dbReference>
<dbReference type="eggNOG" id="COG5342">
    <property type="taxonomic scope" value="Bacteria"/>
</dbReference>
<dbReference type="EMBL" id="CP004372">
    <property type="protein sequence ID" value="AHM05278.1"/>
    <property type="molecule type" value="Genomic_DNA"/>
</dbReference>
<name>W8RVG4_9RHOB</name>
<sequence>MTDFRTTSRMIVAAGLLAVALPLSANAQDAASAEPGQPYVAETFSDWDLRCIRAPEEGTPERCEMFQLMRDEDDNAVSVFRVNVPFNPGEGQVATALIMTPLETLLAPGIRLRVDDGEEGGLPFTMCDASGCMARIPMNQTNVDMFQAGGDAFIQIFALVRGEAGEIGGVPVPLTASLRGFTAAYEALQARHEELVAFIRERQAEAAAEE</sequence>
<evidence type="ECO:0000313" key="2">
    <source>
        <dbReference type="EMBL" id="AHM05278.1"/>
    </source>
</evidence>
<evidence type="ECO:0000313" key="3">
    <source>
        <dbReference type="Proteomes" id="UP000019593"/>
    </source>
</evidence>
<accession>W8RVG4</accession>
<proteinExistence type="predicted"/>
<dbReference type="AlphaFoldDB" id="W8RVG4"/>
<dbReference type="InterPro" id="IPR010642">
    <property type="entry name" value="Invasion_prot_B"/>
</dbReference>
<reference evidence="2 3" key="1">
    <citation type="submission" date="2013-03" db="EMBL/GenBank/DDBJ databases">
        <authorList>
            <person name="Fiebig A."/>
            <person name="Goeker M."/>
            <person name="Klenk H.-P.P."/>
        </authorList>
    </citation>
    <scope>NUCLEOTIDE SEQUENCE [LARGE SCALE GENOMIC DNA]</scope>
    <source>
        <strain evidence="3">DSM 19469</strain>
    </source>
</reference>
<dbReference type="Proteomes" id="UP000019593">
    <property type="component" value="Chromosome"/>
</dbReference>
<organism evidence="2 3">
    <name type="scientific">Roseicyclus elongatus DSM 19469</name>
    <dbReference type="NCBI Taxonomy" id="1294273"/>
    <lineage>
        <taxon>Bacteria</taxon>
        <taxon>Pseudomonadati</taxon>
        <taxon>Pseudomonadota</taxon>
        <taxon>Alphaproteobacteria</taxon>
        <taxon>Rhodobacterales</taxon>
        <taxon>Roseobacteraceae</taxon>
        <taxon>Roseicyclus</taxon>
    </lineage>
</organism>
<evidence type="ECO:0000256" key="1">
    <source>
        <dbReference type="SAM" id="SignalP"/>
    </source>
</evidence>
<keyword evidence="3" id="KW-1185">Reference proteome</keyword>
<dbReference type="Gene3D" id="2.60.40.1880">
    <property type="entry name" value="Invasion associated locus B (IalB) protein"/>
    <property type="match status" value="1"/>
</dbReference>
<dbReference type="KEGG" id="red:roselon_02999"/>
<feature type="signal peptide" evidence="1">
    <location>
        <begin position="1"/>
        <end position="27"/>
    </location>
</feature>
<gene>
    <name evidence="2" type="ORF">roselon_02999</name>
</gene>
<dbReference type="InterPro" id="IPR038696">
    <property type="entry name" value="IalB_sf"/>
</dbReference>
<feature type="chain" id="PRO_5004912756" evidence="1">
    <location>
        <begin position="28"/>
        <end position="210"/>
    </location>
</feature>
<dbReference type="OrthoDB" id="9797912at2"/>
<protein>
    <submittedName>
        <fullName evidence="2">Invasion associated family protein</fullName>
    </submittedName>
</protein>
<dbReference type="HOGENOM" id="CLU_1228566_0_0_5"/>
<dbReference type="RefSeq" id="WP_084613806.1">
    <property type="nucleotide sequence ID" value="NZ_CP004372.1"/>
</dbReference>